<evidence type="ECO:0000256" key="3">
    <source>
        <dbReference type="ARBA" id="ARBA00022989"/>
    </source>
</evidence>
<dbReference type="EMBL" id="CAJEWN010000001">
    <property type="protein sequence ID" value="CAD2122699.1"/>
    <property type="molecule type" value="Genomic_DNA"/>
</dbReference>
<keyword evidence="3 5" id="KW-1133">Transmembrane helix</keyword>
<feature type="domain" description="G-protein coupled receptors family 1 profile" evidence="6">
    <location>
        <begin position="98"/>
        <end position="154"/>
    </location>
</feature>
<evidence type="ECO:0000256" key="1">
    <source>
        <dbReference type="ARBA" id="ARBA00004370"/>
    </source>
</evidence>
<gene>
    <name evidence="7" type="ORF">MENT_LOCUS283</name>
</gene>
<feature type="transmembrane region" description="Helical" evidence="5">
    <location>
        <begin position="126"/>
        <end position="149"/>
    </location>
</feature>
<dbReference type="PROSITE" id="PS50262">
    <property type="entry name" value="G_PROTEIN_RECEP_F1_2"/>
    <property type="match status" value="1"/>
</dbReference>
<keyword evidence="2 5" id="KW-0812">Transmembrane</keyword>
<evidence type="ECO:0000256" key="5">
    <source>
        <dbReference type="SAM" id="Phobius"/>
    </source>
</evidence>
<evidence type="ECO:0000259" key="6">
    <source>
        <dbReference type="PROSITE" id="PS50262"/>
    </source>
</evidence>
<proteinExistence type="predicted"/>
<evidence type="ECO:0000256" key="4">
    <source>
        <dbReference type="ARBA" id="ARBA00023136"/>
    </source>
</evidence>
<name>A0A6V7TLD6_MELEN</name>
<organism evidence="7 8">
    <name type="scientific">Meloidogyne enterolobii</name>
    <name type="common">Root-knot nematode worm</name>
    <name type="synonym">Meloidogyne mayaguensis</name>
    <dbReference type="NCBI Taxonomy" id="390850"/>
    <lineage>
        <taxon>Eukaryota</taxon>
        <taxon>Metazoa</taxon>
        <taxon>Ecdysozoa</taxon>
        <taxon>Nematoda</taxon>
        <taxon>Chromadorea</taxon>
        <taxon>Rhabditida</taxon>
        <taxon>Tylenchina</taxon>
        <taxon>Tylenchomorpha</taxon>
        <taxon>Tylenchoidea</taxon>
        <taxon>Meloidogynidae</taxon>
        <taxon>Meloidogyninae</taxon>
        <taxon>Meloidogyne</taxon>
    </lineage>
</organism>
<dbReference type="InterPro" id="IPR017452">
    <property type="entry name" value="GPCR_Rhodpsn_7TM"/>
</dbReference>
<feature type="transmembrane region" description="Helical" evidence="5">
    <location>
        <begin position="15"/>
        <end position="35"/>
    </location>
</feature>
<evidence type="ECO:0000313" key="7">
    <source>
        <dbReference type="EMBL" id="CAD2122699.1"/>
    </source>
</evidence>
<accession>A0A6V7TLD6</accession>
<evidence type="ECO:0000256" key="2">
    <source>
        <dbReference type="ARBA" id="ARBA00022692"/>
    </source>
</evidence>
<protein>
    <recommendedName>
        <fullName evidence="6">G-protein coupled receptors family 1 profile domain-containing protein</fullName>
    </recommendedName>
</protein>
<feature type="transmembrane region" description="Helical" evidence="5">
    <location>
        <begin position="94"/>
        <end position="114"/>
    </location>
</feature>
<dbReference type="InterPro" id="IPR019430">
    <property type="entry name" value="7TM_GPCR_serpentine_rcpt_Srx"/>
</dbReference>
<dbReference type="Gene3D" id="1.20.1070.10">
    <property type="entry name" value="Rhodopsin 7-helix transmembrane proteins"/>
    <property type="match status" value="1"/>
</dbReference>
<dbReference type="GO" id="GO:0016020">
    <property type="term" value="C:membrane"/>
    <property type="evidence" value="ECO:0007669"/>
    <property type="project" value="UniProtKB-SubCell"/>
</dbReference>
<feature type="transmembrane region" description="Helical" evidence="5">
    <location>
        <begin position="55"/>
        <end position="79"/>
    </location>
</feature>
<reference evidence="7 8" key="1">
    <citation type="submission" date="2020-08" db="EMBL/GenBank/DDBJ databases">
        <authorList>
            <person name="Koutsovoulos G."/>
            <person name="Danchin GJ E."/>
        </authorList>
    </citation>
    <scope>NUCLEOTIDE SEQUENCE [LARGE SCALE GENOMIC DNA]</scope>
</reference>
<dbReference type="Proteomes" id="UP000580250">
    <property type="component" value="Unassembled WGS sequence"/>
</dbReference>
<keyword evidence="4 5" id="KW-0472">Membrane</keyword>
<evidence type="ECO:0000313" key="8">
    <source>
        <dbReference type="Proteomes" id="UP000580250"/>
    </source>
</evidence>
<dbReference type="Pfam" id="PF10328">
    <property type="entry name" value="7TM_GPCR_Srx"/>
    <property type="match status" value="1"/>
</dbReference>
<comment type="subcellular location">
    <subcellularLocation>
        <location evidence="1">Membrane</location>
    </subcellularLocation>
</comment>
<dbReference type="AlphaFoldDB" id="A0A6V7TLD6"/>
<sequence>MVADQNLKNIIFRGVYIFTCSACAIFLLILIRPLYKFSKERTALFILFSKTCGNLSYQFFQISVYTIYYFPSITAIIAGNPVIQPMTIALDTSVYIHIIALAVNRFHAVYFPFNYQQIWDKKKIKYIIFVMWIIIVLWSAGEYLGLLFLDNYVD</sequence>
<dbReference type="SUPFAM" id="SSF81321">
    <property type="entry name" value="Family A G protein-coupled receptor-like"/>
    <property type="match status" value="1"/>
</dbReference>
<comment type="caution">
    <text evidence="7">The sequence shown here is derived from an EMBL/GenBank/DDBJ whole genome shotgun (WGS) entry which is preliminary data.</text>
</comment>